<sequence length="749" mass="84187">MLTTLARRRRDLEDGNTLLKSFEGSPHCHIKFTEMLGEVFGRYRDIIMVSYGSESVTESCPAFKDGCPYSTITQDLFMEEIKKCPEFKQGCPFKNSDNVKDILKELSKMPEIKHRSGSTHEHLLNLLKAIHTRSKKLEEKVGECPAFKTEEGCPFKEASKEGKPLIEPPAAVLEGLTSSDVSKLKEKCPAFKEGCPFANMDNDALLEEIKKCPEFKEGCAFKDSKTIEEIYSKLSQIPGSDKDCHHKEGLMKTMKVIHSVSHERADKCPILQKDGCPFKAVESGGKPLFSPVDSVLPLESKSEEPATHFVNLMDLKETCPAFASGCPFAKAGDKQLDKELKQCPEFKDGCPHKDSETIGDVYKKLANLPSFSVEGSHGAKLVEIFKQIHEVSHGLKDEMGECPVFVTAGGCPFKTVCSDGKLLVDKLDGQRWTKIFQNAIDDIIEDVNKEIEETEPSIHLSKELKKGTKPIHREAENIHFVKEFAKGRIERQWYKELLADLYFVYRALEGESERHKDHDMLKAVHFPKELGRLQSLEEDMEFYFGEEWKEQVEMSAATKAYVDRIHEVADKDPALLIAHHYTRYLGDLSGGQILRKMATKAMDLPSTGEGVHFYVFDNIPDAKKFKNKYRSCLDELSIDKAKSDEIVKEANYVFLLNIHLFEEIDALAGYEDQVTKKKKKLTFEEVYSSIDTSKDQSPGMCPFAAMAKKPAQGNTTAQSSDGWSIHPVLLAIIIATAAILVGLVFTKIK</sequence>
<dbReference type="OrthoDB" id="652091at2759"/>
<evidence type="ECO:0000256" key="5">
    <source>
        <dbReference type="ARBA" id="ARBA00023002"/>
    </source>
</evidence>
<evidence type="ECO:0000313" key="10">
    <source>
        <dbReference type="Proteomes" id="UP000225706"/>
    </source>
</evidence>
<keyword evidence="8" id="KW-0812">Transmembrane</keyword>
<comment type="caution">
    <text evidence="9">The sequence shown here is derived from an EMBL/GenBank/DDBJ whole genome shotgun (WGS) entry which is preliminary data.</text>
</comment>
<dbReference type="InterPro" id="IPR016084">
    <property type="entry name" value="Haem_Oase-like_multi-hlx"/>
</dbReference>
<organism evidence="9 10">
    <name type="scientific">Stylophora pistillata</name>
    <name type="common">Smooth cauliflower coral</name>
    <dbReference type="NCBI Taxonomy" id="50429"/>
    <lineage>
        <taxon>Eukaryota</taxon>
        <taxon>Metazoa</taxon>
        <taxon>Cnidaria</taxon>
        <taxon>Anthozoa</taxon>
        <taxon>Hexacorallia</taxon>
        <taxon>Scleractinia</taxon>
        <taxon>Astrocoeniina</taxon>
        <taxon>Pocilloporidae</taxon>
        <taxon>Stylophora</taxon>
    </lineage>
</organism>
<dbReference type="Proteomes" id="UP000225706">
    <property type="component" value="Unassembled WGS sequence"/>
</dbReference>
<dbReference type="Pfam" id="PF01126">
    <property type="entry name" value="Heme_oxygenase"/>
    <property type="match status" value="1"/>
</dbReference>
<dbReference type="InterPro" id="IPR018207">
    <property type="entry name" value="Haem_oxygenase_CS"/>
</dbReference>
<evidence type="ECO:0000256" key="3">
    <source>
        <dbReference type="ARBA" id="ARBA00022617"/>
    </source>
</evidence>
<keyword evidence="8" id="KW-1133">Transmembrane helix</keyword>
<evidence type="ECO:0000256" key="7">
    <source>
        <dbReference type="ARBA" id="ARBA00048328"/>
    </source>
</evidence>
<dbReference type="InterPro" id="IPR016053">
    <property type="entry name" value="Haem_Oase-like"/>
</dbReference>
<dbReference type="GO" id="GO:0020037">
    <property type="term" value="F:heme binding"/>
    <property type="evidence" value="ECO:0007669"/>
    <property type="project" value="TreeGrafter"/>
</dbReference>
<dbReference type="GO" id="GO:0006788">
    <property type="term" value="P:heme oxidation"/>
    <property type="evidence" value="ECO:0007669"/>
    <property type="project" value="InterPro"/>
</dbReference>
<dbReference type="GO" id="GO:0004392">
    <property type="term" value="F:heme oxygenase (decyclizing) activity"/>
    <property type="evidence" value="ECO:0007669"/>
    <property type="project" value="UniProtKB-EC"/>
</dbReference>
<dbReference type="PROSITE" id="PS00593">
    <property type="entry name" value="HEME_OXYGENASE"/>
    <property type="match status" value="1"/>
</dbReference>
<evidence type="ECO:0000256" key="6">
    <source>
        <dbReference type="ARBA" id="ARBA00023004"/>
    </source>
</evidence>
<protein>
    <recommendedName>
        <fullName evidence="2">heme oxygenase (biliverdin-producing)</fullName>
        <ecNumber evidence="2">1.14.14.18</ecNumber>
    </recommendedName>
</protein>
<dbReference type="Gene3D" id="1.20.910.10">
    <property type="entry name" value="Heme oxygenase-like"/>
    <property type="match status" value="1"/>
</dbReference>
<evidence type="ECO:0000256" key="1">
    <source>
        <dbReference type="ARBA" id="ARBA00006134"/>
    </source>
</evidence>
<keyword evidence="4" id="KW-0479">Metal-binding</keyword>
<dbReference type="CDD" id="cd19165">
    <property type="entry name" value="HemeO"/>
    <property type="match status" value="1"/>
</dbReference>
<dbReference type="PANTHER" id="PTHR10720:SF0">
    <property type="entry name" value="HEME OXYGENASE"/>
    <property type="match status" value="1"/>
</dbReference>
<keyword evidence="10" id="KW-1185">Reference proteome</keyword>
<dbReference type="PRINTS" id="PR00088">
    <property type="entry name" value="HAEMOXYGNASE"/>
</dbReference>
<dbReference type="InterPro" id="IPR002051">
    <property type="entry name" value="Haem_Oase"/>
</dbReference>
<name>A0A2B4SG20_STYPI</name>
<evidence type="ECO:0000256" key="4">
    <source>
        <dbReference type="ARBA" id="ARBA00022723"/>
    </source>
</evidence>
<reference evidence="10" key="1">
    <citation type="journal article" date="2017" name="bioRxiv">
        <title>Comparative analysis of the genomes of Stylophora pistillata and Acropora digitifera provides evidence for extensive differences between species of corals.</title>
        <authorList>
            <person name="Voolstra C.R."/>
            <person name="Li Y."/>
            <person name="Liew Y.J."/>
            <person name="Baumgarten S."/>
            <person name="Zoccola D."/>
            <person name="Flot J.-F."/>
            <person name="Tambutte S."/>
            <person name="Allemand D."/>
            <person name="Aranda M."/>
        </authorList>
    </citation>
    <scope>NUCLEOTIDE SEQUENCE [LARGE SCALE GENOMIC DNA]</scope>
</reference>
<dbReference type="PANTHER" id="PTHR10720">
    <property type="entry name" value="HEME OXYGENASE"/>
    <property type="match status" value="1"/>
</dbReference>
<feature type="transmembrane region" description="Helical" evidence="8">
    <location>
        <begin position="723"/>
        <end position="745"/>
    </location>
</feature>
<keyword evidence="3" id="KW-0349">Heme</keyword>
<dbReference type="EC" id="1.14.14.18" evidence="2"/>
<comment type="catalytic activity">
    <reaction evidence="7">
        <text>heme b + 3 reduced [NADPH--hemoprotein reductase] + 3 O2 = biliverdin IXalpha + CO + Fe(2+) + 3 oxidized [NADPH--hemoprotein reductase] + 3 H2O + H(+)</text>
        <dbReference type="Rhea" id="RHEA:21764"/>
        <dbReference type="Rhea" id="RHEA-COMP:11964"/>
        <dbReference type="Rhea" id="RHEA-COMP:11965"/>
        <dbReference type="ChEBI" id="CHEBI:15377"/>
        <dbReference type="ChEBI" id="CHEBI:15378"/>
        <dbReference type="ChEBI" id="CHEBI:15379"/>
        <dbReference type="ChEBI" id="CHEBI:17245"/>
        <dbReference type="ChEBI" id="CHEBI:29033"/>
        <dbReference type="ChEBI" id="CHEBI:57618"/>
        <dbReference type="ChEBI" id="CHEBI:57991"/>
        <dbReference type="ChEBI" id="CHEBI:58210"/>
        <dbReference type="ChEBI" id="CHEBI:60344"/>
        <dbReference type="EC" id="1.14.14.18"/>
    </reaction>
</comment>
<dbReference type="EMBL" id="LSMT01000100">
    <property type="protein sequence ID" value="PFX27548.1"/>
    <property type="molecule type" value="Genomic_DNA"/>
</dbReference>
<evidence type="ECO:0000313" key="9">
    <source>
        <dbReference type="EMBL" id="PFX27548.1"/>
    </source>
</evidence>
<proteinExistence type="inferred from homology"/>
<keyword evidence="6" id="KW-0408">Iron</keyword>
<gene>
    <name evidence="9" type="primary">pbsA1</name>
    <name evidence="9" type="ORF">AWC38_SpisGene7719</name>
</gene>
<comment type="similarity">
    <text evidence="1">Belongs to the heme oxygenase family.</text>
</comment>
<dbReference type="FunFam" id="1.20.910.10:FF:000001">
    <property type="entry name" value="Heme oxygenase 1"/>
    <property type="match status" value="1"/>
</dbReference>
<evidence type="ECO:0000256" key="8">
    <source>
        <dbReference type="SAM" id="Phobius"/>
    </source>
</evidence>
<dbReference type="GO" id="GO:0046872">
    <property type="term" value="F:metal ion binding"/>
    <property type="evidence" value="ECO:0007669"/>
    <property type="project" value="UniProtKB-KW"/>
</dbReference>
<accession>A0A2B4SG20</accession>
<dbReference type="SUPFAM" id="SSF48613">
    <property type="entry name" value="Heme oxygenase-like"/>
    <property type="match status" value="1"/>
</dbReference>
<dbReference type="STRING" id="50429.A0A2B4SG20"/>
<evidence type="ECO:0000256" key="2">
    <source>
        <dbReference type="ARBA" id="ARBA00012360"/>
    </source>
</evidence>
<keyword evidence="5" id="KW-0560">Oxidoreductase</keyword>
<keyword evidence="8" id="KW-0472">Membrane</keyword>
<dbReference type="GO" id="GO:0042167">
    <property type="term" value="P:heme catabolic process"/>
    <property type="evidence" value="ECO:0007669"/>
    <property type="project" value="TreeGrafter"/>
</dbReference>
<dbReference type="AlphaFoldDB" id="A0A2B4SG20"/>
<dbReference type="GO" id="GO:0006979">
    <property type="term" value="P:response to oxidative stress"/>
    <property type="evidence" value="ECO:0007669"/>
    <property type="project" value="TreeGrafter"/>
</dbReference>